<keyword evidence="3" id="KW-0732">Signal</keyword>
<dbReference type="Gene3D" id="3.10.620.30">
    <property type="match status" value="1"/>
</dbReference>
<feature type="signal peptide" evidence="3">
    <location>
        <begin position="1"/>
        <end position="20"/>
    </location>
</feature>
<dbReference type="Gene3D" id="2.60.40.3140">
    <property type="match status" value="1"/>
</dbReference>
<dbReference type="PATRIC" id="fig|158899.10.peg.2581"/>
<dbReference type="InterPro" id="IPR038765">
    <property type="entry name" value="Papain-like_cys_pep_sf"/>
</dbReference>
<dbReference type="PANTHER" id="PTHR44858">
    <property type="entry name" value="TETRATRICOPEPTIDE REPEAT PROTEIN 6"/>
    <property type="match status" value="1"/>
</dbReference>
<keyword evidence="2" id="KW-0802">TPR repeat</keyword>
<evidence type="ECO:0000259" key="4">
    <source>
        <dbReference type="SMART" id="SM00460"/>
    </source>
</evidence>
<dbReference type="SMART" id="SM00028">
    <property type="entry name" value="TPR"/>
    <property type="match status" value="4"/>
</dbReference>
<evidence type="ECO:0000313" key="6">
    <source>
        <dbReference type="Proteomes" id="UP000072421"/>
    </source>
</evidence>
<protein>
    <submittedName>
        <fullName evidence="5">Transglutaminase-like superfamily protein</fullName>
    </submittedName>
</protein>
<dbReference type="SMART" id="SM00460">
    <property type="entry name" value="TGc"/>
    <property type="match status" value="1"/>
</dbReference>
<name>A0A127PC07_9BURK</name>
<dbReference type="Pfam" id="PF12969">
    <property type="entry name" value="DUF3857"/>
    <property type="match status" value="1"/>
</dbReference>
<reference evidence="5 6" key="1">
    <citation type="submission" date="2015-11" db="EMBL/GenBank/DDBJ databases">
        <title>Exploring the genomic traits of fungus-feeding bacterial genus Collimonas.</title>
        <authorList>
            <person name="Song C."/>
            <person name="Schmidt R."/>
            <person name="de Jager V."/>
            <person name="Krzyzanowska D."/>
            <person name="Jongedijk E."/>
            <person name="Cankar K."/>
            <person name="Beekwilder J."/>
            <person name="van Veen A."/>
            <person name="de Boer W."/>
            <person name="van Veen J.A."/>
            <person name="Garbeva P."/>
        </authorList>
    </citation>
    <scope>NUCLEOTIDE SEQUENCE [LARGE SCALE GENOMIC DNA]</scope>
    <source>
        <strain evidence="5 6">Ter6</strain>
    </source>
</reference>
<organism evidence="5">
    <name type="scientific">Collimonas fungivorans</name>
    <dbReference type="NCBI Taxonomy" id="158899"/>
    <lineage>
        <taxon>Bacteria</taxon>
        <taxon>Pseudomonadati</taxon>
        <taxon>Pseudomonadota</taxon>
        <taxon>Betaproteobacteria</taxon>
        <taxon>Burkholderiales</taxon>
        <taxon>Oxalobacteraceae</taxon>
        <taxon>Collimonas</taxon>
    </lineage>
</organism>
<sequence>MASKSLFLFFLLVFSGFVAAASSDVQSASDKPAPQALSRDKFAENAFEKGVPVPDWVDQISVIPSGLDSNPLTMRLADVYFYVDQQTSIFTHRAIQANEASTLARIGQSEITFQPDYQRVQLHMLRVHRGSQILDKQNEADIRFLRREPELDSGIYGGSVTAAIVINDVRVGDTLEIAYTVIGKNPVFGHRFFDAAAWDNIYPTLKRRITLNAPEGRPIQYRVIGANQKNLPQAKESRVGNRRIVRFEASDMPVTDLESYMPSDYQALRWVQFSEFESWKDVTQWADGLFTVNAAPTALRDAVAAARAESNPRAKVMKALEFVQNEIRYLSVSIGENSHKPYPPEQVLARRYGDCKDKSLLLVAMLRQLGIEAAPVLVSTSHKKDLDQVLPSPQLFDHAIVHVVVQGKSYFLDPTRLGQVGELDRMGQPLAYSQALIIAPGTDKLVSIAPPSNEELITNTRIERVTVQKMSEPVLMSVQLQYAGADAEGMRNGLAQLSPVQLRKFYEGNIAKRYPDAVLLGEPKVSDERNENRVSVEIQFRIRDFFQVNGDRWSLQYEPNNLRGLFHVPNNANRNAPLAVPSFPSIGRYQLEVTLPDEFDARYSPSHATLQNPAFSLSESLSFSGKVIKVTLEMKLLADRLAANDTAAFLSDLNKAGRMLQGTLYIKQTDLRTASANIPSDVPFKQMVIERLEKIVKGTAQVIADAKLTGRDSSAASCERARVEAYLGRNAEAAADIQNAIRQQPNTPEILRCRAELGLVAGDFKASEQDFSRVMSLGLSDDVIFLQRGIANFYLGKQDAAISDFSKAISQAKGSNEKTRAVIWRTLASQRSGMAAVADTAAQTTDEWPGAALAMLSNKTTPEVMLRVVHKESGNALETALAEAYFYLGQHYLQAGDKLKARVYFQHSVDKGVLYSEYHFAARQELARLK</sequence>
<dbReference type="OrthoDB" id="8595007at2"/>
<accession>A0A127PC07</accession>
<dbReference type="Proteomes" id="UP000072421">
    <property type="component" value="Chromosome"/>
</dbReference>
<evidence type="ECO:0000256" key="2">
    <source>
        <dbReference type="ARBA" id="ARBA00022803"/>
    </source>
</evidence>
<dbReference type="Pfam" id="PF01841">
    <property type="entry name" value="Transglut_core"/>
    <property type="match status" value="1"/>
</dbReference>
<dbReference type="SUPFAM" id="SSF48452">
    <property type="entry name" value="TPR-like"/>
    <property type="match status" value="1"/>
</dbReference>
<proteinExistence type="predicted"/>
<dbReference type="SUPFAM" id="SSF54001">
    <property type="entry name" value="Cysteine proteinases"/>
    <property type="match status" value="1"/>
</dbReference>
<evidence type="ECO:0000313" key="5">
    <source>
        <dbReference type="EMBL" id="AMO95257.1"/>
    </source>
</evidence>
<dbReference type="AlphaFoldDB" id="A0A127PC07"/>
<dbReference type="EMBL" id="CP013232">
    <property type="protein sequence ID" value="AMO95257.1"/>
    <property type="molecule type" value="Genomic_DNA"/>
</dbReference>
<dbReference type="InterPro" id="IPR050498">
    <property type="entry name" value="Ycf3"/>
</dbReference>
<dbReference type="Gene3D" id="1.25.40.10">
    <property type="entry name" value="Tetratricopeptide repeat domain"/>
    <property type="match status" value="1"/>
</dbReference>
<dbReference type="PANTHER" id="PTHR44858:SF1">
    <property type="entry name" value="UDP-N-ACETYLGLUCOSAMINE--PEPTIDE N-ACETYLGLUCOSAMINYLTRANSFERASE SPINDLY-RELATED"/>
    <property type="match status" value="1"/>
</dbReference>
<evidence type="ECO:0000256" key="3">
    <source>
        <dbReference type="SAM" id="SignalP"/>
    </source>
</evidence>
<gene>
    <name evidence="5" type="ORF">CFter6_2587</name>
</gene>
<evidence type="ECO:0000256" key="1">
    <source>
        <dbReference type="ARBA" id="ARBA00022737"/>
    </source>
</evidence>
<feature type="chain" id="PRO_5007276821" evidence="3">
    <location>
        <begin position="21"/>
        <end position="930"/>
    </location>
</feature>
<feature type="domain" description="Transglutaminase-like" evidence="4">
    <location>
        <begin position="347"/>
        <end position="416"/>
    </location>
</feature>
<dbReference type="InterPro" id="IPR011990">
    <property type="entry name" value="TPR-like_helical_dom_sf"/>
</dbReference>
<dbReference type="RefSeq" id="WP_150118722.1">
    <property type="nucleotide sequence ID" value="NZ_CP013232.1"/>
</dbReference>
<dbReference type="InterPro" id="IPR002931">
    <property type="entry name" value="Transglutaminase-like"/>
</dbReference>
<keyword evidence="1" id="KW-0677">Repeat</keyword>
<dbReference type="InterPro" id="IPR024618">
    <property type="entry name" value="DUF3857"/>
</dbReference>
<dbReference type="InterPro" id="IPR019734">
    <property type="entry name" value="TPR_rpt"/>
</dbReference>